<dbReference type="GO" id="GO:0009424">
    <property type="term" value="C:bacterial-type flagellum hook"/>
    <property type="evidence" value="ECO:0007669"/>
    <property type="project" value="UniProtKB-UniRule"/>
</dbReference>
<accession>A0A9E8LUC8</accession>
<keyword evidence="3" id="KW-0175">Coiled coil</keyword>
<proteinExistence type="inferred from homology"/>
<name>A0A9E8LUC8_9BACI</name>
<evidence type="ECO:0000256" key="5">
    <source>
        <dbReference type="RuleBase" id="RU362066"/>
    </source>
</evidence>
<evidence type="ECO:0000259" key="7">
    <source>
        <dbReference type="Pfam" id="PF07195"/>
    </source>
</evidence>
<dbReference type="InterPro" id="IPR010809">
    <property type="entry name" value="FliD_C"/>
</dbReference>
<feature type="domain" description="Flagellar hook-associated protein 2 N-terminal" evidence="6">
    <location>
        <begin position="10"/>
        <end position="106"/>
    </location>
</feature>
<evidence type="ECO:0000259" key="6">
    <source>
        <dbReference type="Pfam" id="PF02465"/>
    </source>
</evidence>
<dbReference type="RefSeq" id="WP_275417587.1">
    <property type="nucleotide sequence ID" value="NZ_CP106878.1"/>
</dbReference>
<keyword evidence="8" id="KW-0282">Flagellum</keyword>
<dbReference type="KEGG" id="faf:OE104_00005"/>
<dbReference type="GO" id="GO:0007155">
    <property type="term" value="P:cell adhesion"/>
    <property type="evidence" value="ECO:0007669"/>
    <property type="project" value="InterPro"/>
</dbReference>
<protein>
    <recommendedName>
        <fullName evidence="5">Flagellar hook-associated protein 2</fullName>
        <shortName evidence="5">HAP2</shortName>
    </recommendedName>
    <alternativeName>
        <fullName evidence="5">Flagellar cap protein</fullName>
    </alternativeName>
</protein>
<comment type="subcellular location">
    <subcellularLocation>
        <location evidence="5">Secreted</location>
    </subcellularLocation>
    <subcellularLocation>
        <location evidence="5">Bacterial flagellum</location>
    </subcellularLocation>
</comment>
<dbReference type="InterPro" id="IPR040026">
    <property type="entry name" value="FliD"/>
</dbReference>
<keyword evidence="9" id="KW-1185">Reference proteome</keyword>
<keyword evidence="8" id="KW-0966">Cell projection</keyword>
<evidence type="ECO:0000313" key="9">
    <source>
        <dbReference type="Proteomes" id="UP001164718"/>
    </source>
</evidence>
<comment type="subunit">
    <text evidence="2 5">Homopentamer.</text>
</comment>
<dbReference type="AlphaFoldDB" id="A0A9E8LUC8"/>
<keyword evidence="5" id="KW-0964">Secreted</keyword>
<evidence type="ECO:0000313" key="8">
    <source>
        <dbReference type="EMBL" id="WAA09803.1"/>
    </source>
</evidence>
<dbReference type="GO" id="GO:0071973">
    <property type="term" value="P:bacterial-type flagellum-dependent cell motility"/>
    <property type="evidence" value="ECO:0007669"/>
    <property type="project" value="TreeGrafter"/>
</dbReference>
<dbReference type="Pfam" id="PF07195">
    <property type="entry name" value="FliD_C"/>
    <property type="match status" value="1"/>
</dbReference>
<sequence>MVMRVTGLASGMNIDEIVENMIKAESIPLDSMKQEKTLLEWKRDAYREINTELLNFRSELTNMRLSSFYRTRSVTSTNESLVSATATSGAGNGTYTISNITQLASAAYMVNAGTISGSEKIDPTNSLYAEKDNFSNTSFSDWREGSIETKSIVVDASGNSFSLELEEGTELIDTTNVSVKVDGERYEVVTSMPSEGLSDDQVYVDTTTGELTFKNTIDANSTIKVDYVTDKRIETASITEDTTSITLRGALVENSVSITMGDKTLTTSGNSLNYDHGGYITEVGTIDYTTGIITFNDDFKSLFQEEMAKVDVPEDSEEEPELEIKIESKQYYTSFGMTTYNEDGSENKETFLIQGAESLNTVISRVNSSDAGVTMYYDSFTDQMTITRNDTGDLNSSGDDIVLNGDFVNQLLQFESGTIQDGKNAKFEINGLVTERMSNTFSMNGVTFTLKNTTIGDDGNDTGERITVNVNDDTETLFENIKSFVEKYNELIGKIEEKLNEEEYDDYEPLTDDEREELSESQQEKWENLAKSGLLRNDSILSSFITNVRTDIYTPVSQEDLDPTMRSLSAIGITTTSDYMSGKLEIDETALKEAIEKDPESIEKLFNGTGETDSQQGIIRRLSEQVDATMDLITERAGNAFTVNSQFTIGKQLDDLDDQIEDYEDRLTDLETRYYSQFTAMETAIQEANTQAAYLAQFFSY</sequence>
<organism evidence="8 9">
    <name type="scientific">Fervidibacillus albus</name>
    <dbReference type="NCBI Taxonomy" id="2980026"/>
    <lineage>
        <taxon>Bacteria</taxon>
        <taxon>Bacillati</taxon>
        <taxon>Bacillota</taxon>
        <taxon>Bacilli</taxon>
        <taxon>Bacillales</taxon>
        <taxon>Bacillaceae</taxon>
        <taxon>Fervidibacillus</taxon>
    </lineage>
</organism>
<comment type="similarity">
    <text evidence="1 5">Belongs to the FliD family.</text>
</comment>
<dbReference type="PANTHER" id="PTHR30288:SF0">
    <property type="entry name" value="FLAGELLAR HOOK-ASSOCIATED PROTEIN 2"/>
    <property type="match status" value="1"/>
</dbReference>
<evidence type="ECO:0000256" key="1">
    <source>
        <dbReference type="ARBA" id="ARBA00009764"/>
    </source>
</evidence>
<dbReference type="EMBL" id="CP106878">
    <property type="protein sequence ID" value="WAA09803.1"/>
    <property type="molecule type" value="Genomic_DNA"/>
</dbReference>
<evidence type="ECO:0000256" key="3">
    <source>
        <dbReference type="ARBA" id="ARBA00023054"/>
    </source>
</evidence>
<comment type="function">
    <text evidence="5">Required for morphogenesis and for the elongation of the flagellar filament by facilitating polymerization of the flagellin monomers at the tip of growing filament. Forms a capping structure, which prevents flagellin subunits (transported through the central channel of the flagellum) from leaking out without polymerization at the distal end.</text>
</comment>
<evidence type="ECO:0000256" key="4">
    <source>
        <dbReference type="ARBA" id="ARBA00023143"/>
    </source>
</evidence>
<gene>
    <name evidence="8" type="primary">fliD</name>
    <name evidence="8" type="ORF">OE104_00005</name>
</gene>
<dbReference type="GO" id="GO:0005576">
    <property type="term" value="C:extracellular region"/>
    <property type="evidence" value="ECO:0007669"/>
    <property type="project" value="UniProtKB-SubCell"/>
</dbReference>
<dbReference type="GO" id="GO:0009421">
    <property type="term" value="C:bacterial-type flagellum filament cap"/>
    <property type="evidence" value="ECO:0007669"/>
    <property type="project" value="InterPro"/>
</dbReference>
<keyword evidence="4 5" id="KW-0975">Bacterial flagellum</keyword>
<reference evidence="8" key="1">
    <citation type="submission" date="2022-09" db="EMBL/GenBank/DDBJ databases">
        <title>Complete Genomes of Fervidibacillus albus and Fervidibacillus halotolerans isolated from tidal flat sediments.</title>
        <authorList>
            <person name="Kwon K.K."/>
            <person name="Yang S.-H."/>
            <person name="Park M.J."/>
            <person name="Oh H.-M."/>
        </authorList>
    </citation>
    <scope>NUCLEOTIDE SEQUENCE</scope>
    <source>
        <strain evidence="8">MEBiC13591</strain>
    </source>
</reference>
<dbReference type="PANTHER" id="PTHR30288">
    <property type="entry name" value="FLAGELLAR CAP/ASSEMBLY PROTEIN FLID"/>
    <property type="match status" value="1"/>
</dbReference>
<dbReference type="Proteomes" id="UP001164718">
    <property type="component" value="Chromosome"/>
</dbReference>
<keyword evidence="8" id="KW-0969">Cilium</keyword>
<dbReference type="Pfam" id="PF02465">
    <property type="entry name" value="FliD_N"/>
    <property type="match status" value="1"/>
</dbReference>
<evidence type="ECO:0000256" key="2">
    <source>
        <dbReference type="ARBA" id="ARBA00011255"/>
    </source>
</evidence>
<dbReference type="InterPro" id="IPR003481">
    <property type="entry name" value="FliD_N"/>
</dbReference>
<feature type="domain" description="Flagellar hook-associated protein 2 C-terminal" evidence="7">
    <location>
        <begin position="422"/>
        <end position="689"/>
    </location>
</feature>